<reference evidence="1" key="1">
    <citation type="submission" date="2020-03" db="EMBL/GenBank/DDBJ databases">
        <authorList>
            <person name="Weist P."/>
        </authorList>
    </citation>
    <scope>NUCLEOTIDE SEQUENCE</scope>
</reference>
<keyword evidence="2" id="KW-1185">Reference proteome</keyword>
<dbReference type="AlphaFoldDB" id="A0A9N7V619"/>
<evidence type="ECO:0000313" key="1">
    <source>
        <dbReference type="EMBL" id="CAB1443455.1"/>
    </source>
</evidence>
<proteinExistence type="predicted"/>
<organism evidence="1 2">
    <name type="scientific">Pleuronectes platessa</name>
    <name type="common">European plaice</name>
    <dbReference type="NCBI Taxonomy" id="8262"/>
    <lineage>
        <taxon>Eukaryota</taxon>
        <taxon>Metazoa</taxon>
        <taxon>Chordata</taxon>
        <taxon>Craniata</taxon>
        <taxon>Vertebrata</taxon>
        <taxon>Euteleostomi</taxon>
        <taxon>Actinopterygii</taxon>
        <taxon>Neopterygii</taxon>
        <taxon>Teleostei</taxon>
        <taxon>Neoteleostei</taxon>
        <taxon>Acanthomorphata</taxon>
        <taxon>Carangaria</taxon>
        <taxon>Pleuronectiformes</taxon>
        <taxon>Pleuronectoidei</taxon>
        <taxon>Pleuronectidae</taxon>
        <taxon>Pleuronectes</taxon>
    </lineage>
</organism>
<gene>
    <name evidence="1" type="ORF">PLEPLA_LOCUS31171</name>
</gene>
<accession>A0A9N7V619</accession>
<dbReference type="Proteomes" id="UP001153269">
    <property type="component" value="Unassembled WGS sequence"/>
</dbReference>
<protein>
    <submittedName>
        <fullName evidence="1">Uncharacterized protein</fullName>
    </submittedName>
</protein>
<evidence type="ECO:0000313" key="2">
    <source>
        <dbReference type="Proteomes" id="UP001153269"/>
    </source>
</evidence>
<name>A0A9N7V619_PLEPL</name>
<dbReference type="EMBL" id="CADEAL010003112">
    <property type="protein sequence ID" value="CAB1443455.1"/>
    <property type="molecule type" value="Genomic_DNA"/>
</dbReference>
<sequence>MIHTVTGIHTETLWLLLHTLDSSKGLVEELSAGSSGTLRDWVREPRSTKCDWLETWGCPCSHHQSATLLPIHPPRPARKGCTFPARLIGSRCPFDSCHGPHHHAAISLHL</sequence>
<comment type="caution">
    <text evidence="1">The sequence shown here is derived from an EMBL/GenBank/DDBJ whole genome shotgun (WGS) entry which is preliminary data.</text>
</comment>